<dbReference type="Proteomes" id="UP000435187">
    <property type="component" value="Unassembled WGS sequence"/>
</dbReference>
<dbReference type="SUPFAM" id="SSF49472">
    <property type="entry name" value="Transthyretin (synonym: prealbumin)"/>
    <property type="match status" value="1"/>
</dbReference>
<evidence type="ECO:0000256" key="1">
    <source>
        <dbReference type="ARBA" id="ARBA00001043"/>
    </source>
</evidence>
<evidence type="ECO:0000256" key="6">
    <source>
        <dbReference type="ARBA" id="ARBA00022801"/>
    </source>
</evidence>
<dbReference type="InterPro" id="IPR023416">
    <property type="entry name" value="Transthyretin/HIU_hydrolase_d"/>
</dbReference>
<protein>
    <recommendedName>
        <fullName evidence="7">5-hydroxyisourate hydrolase</fullName>
        <shortName evidence="7">HIU hydrolase</shortName>
        <shortName evidence="7">HIUHase</shortName>
        <ecNumber evidence="7">3.5.2.17</ecNumber>
    </recommendedName>
</protein>
<sequence>MAITTHVLDLTYGKPGSHIKIDLYQITKNGKKYLKTVVTNRDGRVDGALLTREEVTTGEYEFLFHIGEYFRVQGIEQQEPYFLEFVPVRFGVQNLESHYHIPLLISPWGYQVYRGS</sequence>
<keyword evidence="5 7" id="KW-0659">Purine metabolism</keyword>
<dbReference type="Gene3D" id="2.60.40.180">
    <property type="entry name" value="Transthyretin/hydroxyisourate hydrolase domain"/>
    <property type="match status" value="1"/>
</dbReference>
<dbReference type="Pfam" id="PF00576">
    <property type="entry name" value="Transthyretin"/>
    <property type="match status" value="1"/>
</dbReference>
<dbReference type="GO" id="GO:0006144">
    <property type="term" value="P:purine nucleobase metabolic process"/>
    <property type="evidence" value="ECO:0007669"/>
    <property type="project" value="UniProtKB-KW"/>
</dbReference>
<dbReference type="PANTHER" id="PTHR10395:SF7">
    <property type="entry name" value="5-HYDROXYISOURATE HYDROLASE"/>
    <property type="match status" value="1"/>
</dbReference>
<dbReference type="PROSITE" id="PS00768">
    <property type="entry name" value="TRANSTHYRETIN_1"/>
    <property type="match status" value="1"/>
</dbReference>
<keyword evidence="6 7" id="KW-0378">Hydrolase</keyword>
<dbReference type="EC" id="3.5.2.17" evidence="7"/>
<evidence type="ECO:0000259" key="8">
    <source>
        <dbReference type="Pfam" id="PF00576"/>
    </source>
</evidence>
<dbReference type="GO" id="GO:0033971">
    <property type="term" value="F:hydroxyisourate hydrolase activity"/>
    <property type="evidence" value="ECO:0007669"/>
    <property type="project" value="UniProtKB-EC"/>
</dbReference>
<reference evidence="9 10" key="1">
    <citation type="submission" date="2019-10" db="EMBL/GenBank/DDBJ databases">
        <title>Gracilibacillus salitolerans sp. nov., a moderate halophile isolated from a saline soil in northwest China.</title>
        <authorList>
            <person name="Gan L."/>
        </authorList>
    </citation>
    <scope>NUCLEOTIDE SEQUENCE [LARGE SCALE GENOMIC DNA]</scope>
    <source>
        <strain evidence="9 10">TP2-8</strain>
    </source>
</reference>
<organism evidence="9 10">
    <name type="scientific">Gracilibacillus thailandensis</name>
    <dbReference type="NCBI Taxonomy" id="563735"/>
    <lineage>
        <taxon>Bacteria</taxon>
        <taxon>Bacillati</taxon>
        <taxon>Bacillota</taxon>
        <taxon>Bacilli</taxon>
        <taxon>Bacillales</taxon>
        <taxon>Bacillaceae</taxon>
        <taxon>Gracilibacillus</taxon>
    </lineage>
</organism>
<comment type="caution">
    <text evidence="9">The sequence shown here is derived from an EMBL/GenBank/DDBJ whole genome shotgun (WGS) entry which is preliminary data.</text>
</comment>
<evidence type="ECO:0000256" key="5">
    <source>
        <dbReference type="ARBA" id="ARBA00022631"/>
    </source>
</evidence>
<dbReference type="NCBIfam" id="TIGR02962">
    <property type="entry name" value="hdxy_isourate"/>
    <property type="match status" value="1"/>
</dbReference>
<name>A0A6N7QTF2_9BACI</name>
<evidence type="ECO:0000313" key="9">
    <source>
        <dbReference type="EMBL" id="MRI64814.1"/>
    </source>
</evidence>
<comment type="subunit">
    <text evidence="4 7">Homotetramer.</text>
</comment>
<accession>A0A6N7QTF2</accession>
<comment type="function">
    <text evidence="2">Catalyzes the hydrolysis of 5-hydroxyisourate (HIU) to 2-oxo-4-hydroxy-4-carboxy-5-ureidoimidazoline (OHCU).</text>
</comment>
<evidence type="ECO:0000256" key="4">
    <source>
        <dbReference type="ARBA" id="ARBA00011881"/>
    </source>
</evidence>
<dbReference type="PROSITE" id="PS00769">
    <property type="entry name" value="TRANSTHYRETIN_2"/>
    <property type="match status" value="1"/>
</dbReference>
<evidence type="ECO:0000313" key="10">
    <source>
        <dbReference type="Proteomes" id="UP000435187"/>
    </source>
</evidence>
<evidence type="ECO:0000256" key="3">
    <source>
        <dbReference type="ARBA" id="ARBA00009850"/>
    </source>
</evidence>
<dbReference type="RefSeq" id="WP_153833710.1">
    <property type="nucleotide sequence ID" value="NZ_JBHUMW010000007.1"/>
</dbReference>
<dbReference type="InterPro" id="IPR036817">
    <property type="entry name" value="Transthyretin/HIU_hydrolase_sf"/>
</dbReference>
<feature type="domain" description="Transthyretin/hydroxyisourate hydrolase" evidence="8">
    <location>
        <begin position="3"/>
        <end position="115"/>
    </location>
</feature>
<gene>
    <name evidence="9" type="primary">uraH</name>
    <name evidence="9" type="ORF">GH885_00450</name>
</gene>
<dbReference type="InterPro" id="IPR023418">
    <property type="entry name" value="Thyroxine_BS"/>
</dbReference>
<dbReference type="EMBL" id="WJEE01000001">
    <property type="protein sequence ID" value="MRI64814.1"/>
    <property type="molecule type" value="Genomic_DNA"/>
</dbReference>
<comment type="similarity">
    <text evidence="3 7">Belongs to the transthyretin family. 5-hydroxyisourate hydrolase subfamily.</text>
</comment>
<evidence type="ECO:0000256" key="2">
    <source>
        <dbReference type="ARBA" id="ARBA00002704"/>
    </source>
</evidence>
<comment type="catalytic activity">
    <reaction evidence="1 7">
        <text>5-hydroxyisourate + H2O = 5-hydroxy-2-oxo-4-ureido-2,5-dihydro-1H-imidazole-5-carboxylate + H(+)</text>
        <dbReference type="Rhea" id="RHEA:23736"/>
        <dbReference type="ChEBI" id="CHEBI:15377"/>
        <dbReference type="ChEBI" id="CHEBI:15378"/>
        <dbReference type="ChEBI" id="CHEBI:18072"/>
        <dbReference type="ChEBI" id="CHEBI:58639"/>
        <dbReference type="EC" id="3.5.2.17"/>
    </reaction>
</comment>
<dbReference type="InterPro" id="IPR023419">
    <property type="entry name" value="Transthyretin_CS"/>
</dbReference>
<dbReference type="InterPro" id="IPR014306">
    <property type="entry name" value="Hydroxyisourate_hydrolase"/>
</dbReference>
<keyword evidence="10" id="KW-1185">Reference proteome</keyword>
<evidence type="ECO:0000256" key="7">
    <source>
        <dbReference type="RuleBase" id="RU361270"/>
    </source>
</evidence>
<dbReference type="PANTHER" id="PTHR10395">
    <property type="entry name" value="URICASE AND TRANSTHYRETIN-RELATED"/>
    <property type="match status" value="1"/>
</dbReference>
<dbReference type="CDD" id="cd05822">
    <property type="entry name" value="TLP_HIUase"/>
    <property type="match status" value="1"/>
</dbReference>
<proteinExistence type="inferred from homology"/>
<dbReference type="AlphaFoldDB" id="A0A6N7QTF2"/>